<accession>A0A8H5D8M8</accession>
<dbReference type="EMBL" id="JAACJN010000249">
    <property type="protein sequence ID" value="KAF5355596.1"/>
    <property type="molecule type" value="Genomic_DNA"/>
</dbReference>
<keyword evidence="1" id="KW-1133">Transmembrane helix</keyword>
<evidence type="ECO:0000313" key="2">
    <source>
        <dbReference type="EMBL" id="KAF5355596.1"/>
    </source>
</evidence>
<dbReference type="OrthoDB" id="497541at2759"/>
<keyword evidence="1" id="KW-0812">Transmembrane</keyword>
<protein>
    <submittedName>
        <fullName evidence="2">Uncharacterized protein</fullName>
    </submittedName>
</protein>
<comment type="caution">
    <text evidence="2">The sequence shown here is derived from an EMBL/GenBank/DDBJ whole genome shotgun (WGS) entry which is preliminary data.</text>
</comment>
<dbReference type="AlphaFoldDB" id="A0A8H5D8M8"/>
<evidence type="ECO:0000256" key="1">
    <source>
        <dbReference type="SAM" id="Phobius"/>
    </source>
</evidence>
<sequence length="461" mass="52626">MHALELDLPSPASVSLVVGSLAVGLIIGWRYIRLHPFGKPSKAVKESESVKQREWGQWDPVLFPYPPINASPNPMDLKPIPYRPFRWGAYHVTMGIREMPWDEWMELDDRMTAYFYIKKHRIATRGINAIRILPDRHDDNVQAKSASQSAIELVHELAQYVSKRYPEAFSVSCDAESGFISHITIVPVNHTFQLPSPLLAKGSLVLRNVSLEEGEEALKIAVLLVQDDLALMVEGTDGRYYFQGGFWRLQDKIGLSLEEIHVEGNVPQYEKRLQVGMNRHFQRMSVDKPVIRNNYSIQVVPPEHVRLPGTDLSSLDPILDDDRFFDPEELSWSSYANGPEDTFPHGNRYPVVSEKPELIVVSPENLRMRSERQTLRRLPLTGAIVFAIRTYTFRLQDLATEPGVPARMASAIRSWPMDVRKYKGAKVYEKAVLEYLDRAAEKQLQEGGEQMANDRGNKYPY</sequence>
<dbReference type="Proteomes" id="UP000518752">
    <property type="component" value="Unassembled WGS sequence"/>
</dbReference>
<gene>
    <name evidence="2" type="ORF">D9757_012824</name>
</gene>
<dbReference type="Pfam" id="PF11927">
    <property type="entry name" value="HODM_asu-like"/>
    <property type="match status" value="1"/>
</dbReference>
<name>A0A8H5D8M8_9AGAR</name>
<proteinExistence type="predicted"/>
<keyword evidence="3" id="KW-1185">Reference proteome</keyword>
<feature type="transmembrane region" description="Helical" evidence="1">
    <location>
        <begin position="12"/>
        <end position="32"/>
    </location>
</feature>
<keyword evidence="1" id="KW-0472">Membrane</keyword>
<evidence type="ECO:0000313" key="3">
    <source>
        <dbReference type="Proteomes" id="UP000518752"/>
    </source>
</evidence>
<dbReference type="InterPro" id="IPR021848">
    <property type="entry name" value="HODM_asu-like"/>
</dbReference>
<organism evidence="2 3">
    <name type="scientific">Collybiopsis confluens</name>
    <dbReference type="NCBI Taxonomy" id="2823264"/>
    <lineage>
        <taxon>Eukaryota</taxon>
        <taxon>Fungi</taxon>
        <taxon>Dikarya</taxon>
        <taxon>Basidiomycota</taxon>
        <taxon>Agaricomycotina</taxon>
        <taxon>Agaricomycetes</taxon>
        <taxon>Agaricomycetidae</taxon>
        <taxon>Agaricales</taxon>
        <taxon>Marasmiineae</taxon>
        <taxon>Omphalotaceae</taxon>
        <taxon>Collybiopsis</taxon>
    </lineage>
</organism>
<reference evidence="2 3" key="1">
    <citation type="journal article" date="2020" name="ISME J.">
        <title>Uncovering the hidden diversity of litter-decomposition mechanisms in mushroom-forming fungi.</title>
        <authorList>
            <person name="Floudas D."/>
            <person name="Bentzer J."/>
            <person name="Ahren D."/>
            <person name="Johansson T."/>
            <person name="Persson P."/>
            <person name="Tunlid A."/>
        </authorList>
    </citation>
    <scope>NUCLEOTIDE SEQUENCE [LARGE SCALE GENOMIC DNA]</scope>
    <source>
        <strain evidence="2 3">CBS 406.79</strain>
    </source>
</reference>